<evidence type="ECO:0000313" key="2">
    <source>
        <dbReference type="EMBL" id="VDG70554.1"/>
    </source>
</evidence>
<evidence type="ECO:0000256" key="1">
    <source>
        <dbReference type="SAM" id="Phobius"/>
    </source>
</evidence>
<name>A0ABY6SQS4_9CLOT</name>
<protein>
    <submittedName>
        <fullName evidence="2">Uncharacterized protein</fullName>
    </submittedName>
</protein>
<accession>A0ABY6SQS4</accession>
<organism evidence="2 3">
    <name type="scientific">Clostridium carnis</name>
    <dbReference type="NCBI Taxonomy" id="1530"/>
    <lineage>
        <taxon>Bacteria</taxon>
        <taxon>Bacillati</taxon>
        <taxon>Bacillota</taxon>
        <taxon>Clostridia</taxon>
        <taxon>Eubacteriales</taxon>
        <taxon>Clostridiaceae</taxon>
        <taxon>Clostridium</taxon>
    </lineage>
</organism>
<dbReference type="RefSeq" id="WP_125148039.1">
    <property type="nucleotide sequence ID" value="NZ_UYIN01000001.1"/>
</dbReference>
<keyword evidence="1" id="KW-1133">Transmembrane helix</keyword>
<comment type="caution">
    <text evidence="2">The sequence shown here is derived from an EMBL/GenBank/DDBJ whole genome shotgun (WGS) entry which is preliminary data.</text>
</comment>
<keyword evidence="3" id="KW-1185">Reference proteome</keyword>
<reference evidence="2 3" key="1">
    <citation type="submission" date="2018-11" db="EMBL/GenBank/DDBJ databases">
        <authorList>
            <consortium name="Pathogen Informatics"/>
        </authorList>
    </citation>
    <scope>NUCLEOTIDE SEQUENCE [LARGE SCALE GENOMIC DNA]</scope>
    <source>
        <strain evidence="2 3">NCTC10913</strain>
    </source>
</reference>
<feature type="transmembrane region" description="Helical" evidence="1">
    <location>
        <begin position="45"/>
        <end position="62"/>
    </location>
</feature>
<gene>
    <name evidence="2" type="ORF">NCTC10913_01233</name>
</gene>
<feature type="transmembrane region" description="Helical" evidence="1">
    <location>
        <begin position="20"/>
        <end position="38"/>
    </location>
</feature>
<keyword evidence="1" id="KW-0472">Membrane</keyword>
<proteinExistence type="predicted"/>
<dbReference type="EMBL" id="UYIN01000001">
    <property type="protein sequence ID" value="VDG70554.1"/>
    <property type="molecule type" value="Genomic_DNA"/>
</dbReference>
<evidence type="ECO:0000313" key="3">
    <source>
        <dbReference type="Proteomes" id="UP000277570"/>
    </source>
</evidence>
<keyword evidence="1" id="KW-0812">Transmembrane</keyword>
<sequence length="91" mass="10083">MEEKNKSYNLLASSSGNTLPIFIIIAVMLFLMAIGSFIDLKIGSSIIFVVSGIALIMLGYLVDRLCKCIADITKNTEKQTELLEKLNEKLK</sequence>
<dbReference type="Proteomes" id="UP000277570">
    <property type="component" value="Unassembled WGS sequence"/>
</dbReference>